<dbReference type="GO" id="GO:0003676">
    <property type="term" value="F:nucleic acid binding"/>
    <property type="evidence" value="ECO:0007669"/>
    <property type="project" value="InterPro"/>
</dbReference>
<dbReference type="InterPro" id="IPR036875">
    <property type="entry name" value="Znf_CCHC_sf"/>
</dbReference>
<protein>
    <submittedName>
        <fullName evidence="2">Serine arginine-rich splicing factor 6-like isoform X2</fullName>
    </submittedName>
</protein>
<dbReference type="EMBL" id="CACTIH010001972">
    <property type="protein sequence ID" value="CAA2970393.1"/>
    <property type="molecule type" value="Genomic_DNA"/>
</dbReference>
<dbReference type="AlphaFoldDB" id="A0A8S0QWT5"/>
<feature type="region of interest" description="Disordered" evidence="1">
    <location>
        <begin position="99"/>
        <end position="139"/>
    </location>
</feature>
<keyword evidence="3" id="KW-1185">Reference proteome</keyword>
<evidence type="ECO:0000313" key="2">
    <source>
        <dbReference type="EMBL" id="CAA2970393.1"/>
    </source>
</evidence>
<organism evidence="2 3">
    <name type="scientific">Olea europaea subsp. europaea</name>
    <dbReference type="NCBI Taxonomy" id="158383"/>
    <lineage>
        <taxon>Eukaryota</taxon>
        <taxon>Viridiplantae</taxon>
        <taxon>Streptophyta</taxon>
        <taxon>Embryophyta</taxon>
        <taxon>Tracheophyta</taxon>
        <taxon>Spermatophyta</taxon>
        <taxon>Magnoliopsida</taxon>
        <taxon>eudicotyledons</taxon>
        <taxon>Gunneridae</taxon>
        <taxon>Pentapetalae</taxon>
        <taxon>asterids</taxon>
        <taxon>lamiids</taxon>
        <taxon>Lamiales</taxon>
        <taxon>Oleaceae</taxon>
        <taxon>Oleeae</taxon>
        <taxon>Olea</taxon>
    </lineage>
</organism>
<sequence length="286" mass="32075">MNWKVLSGGEKDGAVFDDSYEAGGGGKNHMEDNRWGKQKQVYRKTKGIGQNDHHETLDRPSNPASRKTCFLCGKEDHEMWKCPSELKRPATRSQLLCQISDASQEPSTSGNKLRLLRRGDSPPARLTSRHKEQEYREKKRNMKDTNIAVTFKIIKLFVWVVSHSRSKSVSSRNSSPSAHSYSSTSYHSGFKFFKSTVTSRSNFPTSLASQVALDRRLSSSSNRMLTDYMGDEELVKRVCSENITVAVENESAAATLKVEVEGKKEDLAQKFDVHNNAITGAVLRVP</sequence>
<proteinExistence type="predicted"/>
<name>A0A8S0QWT5_OLEEU</name>
<dbReference type="GO" id="GO:0008270">
    <property type="term" value="F:zinc ion binding"/>
    <property type="evidence" value="ECO:0007669"/>
    <property type="project" value="InterPro"/>
</dbReference>
<dbReference type="Gramene" id="OE9A026310T1">
    <property type="protein sequence ID" value="OE9A026310C1"/>
    <property type="gene ID" value="OE9A026310"/>
</dbReference>
<comment type="caution">
    <text evidence="2">The sequence shown here is derived from an EMBL/GenBank/DDBJ whole genome shotgun (WGS) entry which is preliminary data.</text>
</comment>
<gene>
    <name evidence="2" type="ORF">OLEA9_A026310</name>
</gene>
<accession>A0A8S0QWT5</accession>
<dbReference type="Proteomes" id="UP000594638">
    <property type="component" value="Unassembled WGS sequence"/>
</dbReference>
<dbReference type="OrthoDB" id="5970at2759"/>
<dbReference type="SUPFAM" id="SSF57756">
    <property type="entry name" value="Retrovirus zinc finger-like domains"/>
    <property type="match status" value="1"/>
</dbReference>
<reference evidence="2 3" key="1">
    <citation type="submission" date="2019-12" db="EMBL/GenBank/DDBJ databases">
        <authorList>
            <person name="Alioto T."/>
            <person name="Alioto T."/>
            <person name="Gomez Garrido J."/>
        </authorList>
    </citation>
    <scope>NUCLEOTIDE SEQUENCE [LARGE SCALE GENOMIC DNA]</scope>
</reference>
<feature type="compositionally biased region" description="Polar residues" evidence="1">
    <location>
        <begin position="99"/>
        <end position="111"/>
    </location>
</feature>
<evidence type="ECO:0000313" key="3">
    <source>
        <dbReference type="Proteomes" id="UP000594638"/>
    </source>
</evidence>
<evidence type="ECO:0000256" key="1">
    <source>
        <dbReference type="SAM" id="MobiDB-lite"/>
    </source>
</evidence>
<feature type="region of interest" description="Disordered" evidence="1">
    <location>
        <begin position="1"/>
        <end position="32"/>
    </location>
</feature>